<dbReference type="InterPro" id="IPR008920">
    <property type="entry name" value="TF_FadR/GntR_C"/>
</dbReference>
<keyword evidence="3" id="KW-0804">Transcription</keyword>
<dbReference type="SUPFAM" id="SSF48008">
    <property type="entry name" value="GntR ligand-binding domain-like"/>
    <property type="match status" value="1"/>
</dbReference>
<dbReference type="SMART" id="SM00345">
    <property type="entry name" value="HTH_GNTR"/>
    <property type="match status" value="1"/>
</dbReference>
<dbReference type="InterPro" id="IPR000524">
    <property type="entry name" value="Tscrpt_reg_HTH_GntR"/>
</dbReference>
<dbReference type="GO" id="GO:0003677">
    <property type="term" value="F:DNA binding"/>
    <property type="evidence" value="ECO:0007669"/>
    <property type="project" value="UniProtKB-KW"/>
</dbReference>
<dbReference type="PROSITE" id="PS50949">
    <property type="entry name" value="HTH_GNTR"/>
    <property type="match status" value="1"/>
</dbReference>
<dbReference type="SMART" id="SM00895">
    <property type="entry name" value="FCD"/>
    <property type="match status" value="1"/>
</dbReference>
<proteinExistence type="predicted"/>
<dbReference type="Gene3D" id="1.20.120.530">
    <property type="entry name" value="GntR ligand-binding domain-like"/>
    <property type="match status" value="1"/>
</dbReference>
<dbReference type="RefSeq" id="WP_093516813.1">
    <property type="nucleotide sequence ID" value="NZ_FOSK01000001.1"/>
</dbReference>
<evidence type="ECO:0000259" key="4">
    <source>
        <dbReference type="PROSITE" id="PS50949"/>
    </source>
</evidence>
<dbReference type="InterPro" id="IPR036388">
    <property type="entry name" value="WH-like_DNA-bd_sf"/>
</dbReference>
<keyword evidence="2 5" id="KW-0238">DNA-binding</keyword>
<dbReference type="CDD" id="cd07377">
    <property type="entry name" value="WHTH_GntR"/>
    <property type="match status" value="1"/>
</dbReference>
<dbReference type="PANTHER" id="PTHR43537:SF24">
    <property type="entry name" value="GLUCONATE OPERON TRANSCRIPTIONAL REPRESSOR"/>
    <property type="match status" value="1"/>
</dbReference>
<dbReference type="PANTHER" id="PTHR43537">
    <property type="entry name" value="TRANSCRIPTIONAL REGULATOR, GNTR FAMILY"/>
    <property type="match status" value="1"/>
</dbReference>
<evidence type="ECO:0000256" key="2">
    <source>
        <dbReference type="ARBA" id="ARBA00023125"/>
    </source>
</evidence>
<sequence>MPSSTSNVSIAYRKLKQAILENRLGPGTQVLEQEAATQLEMSRTPVREAMLMLQKDGLVEMRSRQGMRVLPITVGDISEIYEILEVVEGLAIRKLAEKPISEKQARTLEDSVTLMDLSLERGDLSVWASADKKFHEDVVKFSGNVHLETVFLQLWDRSQRARNMLLKAHGAPVNSAQEHWELLKFIKEGKAAEAVEFQKSLRAEAAEQICKMIFDVMGGMVPSN</sequence>
<reference evidence="5 6" key="1">
    <citation type="submission" date="2016-10" db="EMBL/GenBank/DDBJ databases">
        <authorList>
            <person name="Varghese N."/>
            <person name="Submissions S."/>
        </authorList>
    </citation>
    <scope>NUCLEOTIDE SEQUENCE [LARGE SCALE GENOMIC DNA]</scope>
    <source>
        <strain evidence="5 6">DSM 16392</strain>
    </source>
</reference>
<evidence type="ECO:0000313" key="6">
    <source>
        <dbReference type="Proteomes" id="UP000199598"/>
    </source>
</evidence>
<dbReference type="SUPFAM" id="SSF46785">
    <property type="entry name" value="Winged helix' DNA-binding domain"/>
    <property type="match status" value="1"/>
</dbReference>
<name>A0A1I3W486_9HYPH</name>
<dbReference type="Gene3D" id="1.10.10.10">
    <property type="entry name" value="Winged helix-like DNA-binding domain superfamily/Winged helix DNA-binding domain"/>
    <property type="match status" value="1"/>
</dbReference>
<feature type="domain" description="HTH gntR-type" evidence="4">
    <location>
        <begin position="5"/>
        <end position="72"/>
    </location>
</feature>
<dbReference type="Pfam" id="PF07729">
    <property type="entry name" value="FCD"/>
    <property type="match status" value="1"/>
</dbReference>
<evidence type="ECO:0000256" key="3">
    <source>
        <dbReference type="ARBA" id="ARBA00023163"/>
    </source>
</evidence>
<keyword evidence="6" id="KW-1185">Reference proteome</keyword>
<dbReference type="Proteomes" id="UP000199598">
    <property type="component" value="Unassembled WGS sequence"/>
</dbReference>
<dbReference type="EMBL" id="FOSK01000001">
    <property type="protein sequence ID" value="SFK01467.1"/>
    <property type="molecule type" value="Genomic_DNA"/>
</dbReference>
<accession>A0A1I3W486</accession>
<comment type="caution">
    <text evidence="5">The sequence shown here is derived from an EMBL/GenBank/DDBJ whole genome shotgun (WGS) entry which is preliminary data.</text>
</comment>
<gene>
    <name evidence="5" type="ORF">SAMN04488518_101768</name>
</gene>
<evidence type="ECO:0000256" key="1">
    <source>
        <dbReference type="ARBA" id="ARBA00023015"/>
    </source>
</evidence>
<dbReference type="InterPro" id="IPR036390">
    <property type="entry name" value="WH_DNA-bd_sf"/>
</dbReference>
<keyword evidence="1" id="KW-0805">Transcription regulation</keyword>
<protein>
    <submittedName>
        <fullName evidence="5">DNA-binding transcriptional regulator, GntR family</fullName>
    </submittedName>
</protein>
<organism evidence="5 6">
    <name type="scientific">Pseudovibrio ascidiaceicola</name>
    <dbReference type="NCBI Taxonomy" id="285279"/>
    <lineage>
        <taxon>Bacteria</taxon>
        <taxon>Pseudomonadati</taxon>
        <taxon>Pseudomonadota</taxon>
        <taxon>Alphaproteobacteria</taxon>
        <taxon>Hyphomicrobiales</taxon>
        <taxon>Stappiaceae</taxon>
        <taxon>Pseudovibrio</taxon>
    </lineage>
</organism>
<dbReference type="Pfam" id="PF00392">
    <property type="entry name" value="GntR"/>
    <property type="match status" value="1"/>
</dbReference>
<evidence type="ECO:0000313" key="5">
    <source>
        <dbReference type="EMBL" id="SFK01467.1"/>
    </source>
</evidence>
<dbReference type="InterPro" id="IPR011711">
    <property type="entry name" value="GntR_C"/>
</dbReference>